<evidence type="ECO:0000313" key="4">
    <source>
        <dbReference type="Proteomes" id="UP001183610"/>
    </source>
</evidence>
<feature type="compositionally biased region" description="Low complexity" evidence="2">
    <location>
        <begin position="166"/>
        <end position="176"/>
    </location>
</feature>
<dbReference type="Proteomes" id="UP001183610">
    <property type="component" value="Unassembled WGS sequence"/>
</dbReference>
<keyword evidence="4" id="KW-1185">Reference proteome</keyword>
<sequence>MYRLIRGSRLAALETAAAQQDESAAEIARLHATTTKLEQDARRTDHAFDAQLRTQAEAIAERLEAVRERDAARAERDQLGAERTQLVAEAEQLREELAAARAQVLLDAEDRVALRALLRTARRQENRADRVYVLFRYGALHSVHATNDAAEEAAEAEGAERSGWTSPAPGAALPSAAEISWRIQPLPLGTSRA</sequence>
<protein>
    <submittedName>
        <fullName evidence="3">Uncharacterized protein</fullName>
    </submittedName>
</protein>
<proteinExistence type="predicted"/>
<dbReference type="EMBL" id="JAVRET010000093">
    <property type="protein sequence ID" value="MDT0412739.1"/>
    <property type="molecule type" value="Genomic_DNA"/>
</dbReference>
<reference evidence="4" key="1">
    <citation type="submission" date="2023-07" db="EMBL/GenBank/DDBJ databases">
        <title>30 novel species of actinomycetes from the DSMZ collection.</title>
        <authorList>
            <person name="Nouioui I."/>
        </authorList>
    </citation>
    <scope>NUCLEOTIDE SEQUENCE [LARGE SCALE GENOMIC DNA]</scope>
    <source>
        <strain evidence="4">DSM 41979</strain>
    </source>
</reference>
<evidence type="ECO:0000313" key="3">
    <source>
        <dbReference type="EMBL" id="MDT0412739.1"/>
    </source>
</evidence>
<organism evidence="3 4">
    <name type="scientific">Streptomyces evansiae</name>
    <dbReference type="NCBI Taxonomy" id="3075535"/>
    <lineage>
        <taxon>Bacteria</taxon>
        <taxon>Bacillati</taxon>
        <taxon>Actinomycetota</taxon>
        <taxon>Actinomycetes</taxon>
        <taxon>Kitasatosporales</taxon>
        <taxon>Streptomycetaceae</taxon>
        <taxon>Streptomyces</taxon>
    </lineage>
</organism>
<dbReference type="RefSeq" id="WP_234009583.1">
    <property type="nucleotide sequence ID" value="NZ_JAVRET010000093.1"/>
</dbReference>
<feature type="coiled-coil region" evidence="1">
    <location>
        <begin position="69"/>
        <end position="103"/>
    </location>
</feature>
<evidence type="ECO:0000256" key="1">
    <source>
        <dbReference type="SAM" id="Coils"/>
    </source>
</evidence>
<feature type="region of interest" description="Disordered" evidence="2">
    <location>
        <begin position="149"/>
        <end position="176"/>
    </location>
</feature>
<comment type="caution">
    <text evidence="3">The sequence shown here is derived from an EMBL/GenBank/DDBJ whole genome shotgun (WGS) entry which is preliminary data.</text>
</comment>
<keyword evidence="1" id="KW-0175">Coiled coil</keyword>
<accession>A0ABU2RBN1</accession>
<evidence type="ECO:0000256" key="2">
    <source>
        <dbReference type="SAM" id="MobiDB-lite"/>
    </source>
</evidence>
<gene>
    <name evidence="3" type="ORF">RM698_27295</name>
</gene>
<name>A0ABU2RBN1_9ACTN</name>